<feature type="active site" evidence="2">
    <location>
        <position position="165"/>
    </location>
</feature>
<gene>
    <name evidence="4" type="ORF">TEA_011238</name>
</gene>
<reference evidence="4 5" key="1">
    <citation type="journal article" date="2018" name="Proc. Natl. Acad. Sci. U.S.A.">
        <title>Draft genome sequence of Camellia sinensis var. sinensis provides insights into the evolution of the tea genome and tea quality.</title>
        <authorList>
            <person name="Wei C."/>
            <person name="Yang H."/>
            <person name="Wang S."/>
            <person name="Zhao J."/>
            <person name="Liu C."/>
            <person name="Gao L."/>
            <person name="Xia E."/>
            <person name="Lu Y."/>
            <person name="Tai Y."/>
            <person name="She G."/>
            <person name="Sun J."/>
            <person name="Cao H."/>
            <person name="Tong W."/>
            <person name="Gao Q."/>
            <person name="Li Y."/>
            <person name="Deng W."/>
            <person name="Jiang X."/>
            <person name="Wang W."/>
            <person name="Chen Q."/>
            <person name="Zhang S."/>
            <person name="Li H."/>
            <person name="Wu J."/>
            <person name="Wang P."/>
            <person name="Li P."/>
            <person name="Shi C."/>
            <person name="Zheng F."/>
            <person name="Jian J."/>
            <person name="Huang B."/>
            <person name="Shan D."/>
            <person name="Shi M."/>
            <person name="Fang C."/>
            <person name="Yue Y."/>
            <person name="Li F."/>
            <person name="Li D."/>
            <person name="Wei S."/>
            <person name="Han B."/>
            <person name="Jiang C."/>
            <person name="Yin Y."/>
            <person name="Xia T."/>
            <person name="Zhang Z."/>
            <person name="Bennetzen J.L."/>
            <person name="Zhao S."/>
            <person name="Wan X."/>
        </authorList>
    </citation>
    <scope>NUCLEOTIDE SEQUENCE [LARGE SCALE GENOMIC DNA]</scope>
    <source>
        <strain evidence="5">cv. Shuchazao</strain>
        <tissue evidence="4">Leaf</tissue>
    </source>
</reference>
<dbReference type="InterPro" id="IPR029058">
    <property type="entry name" value="AB_hydrolase_fold"/>
</dbReference>
<dbReference type="EMBL" id="SDRB02002081">
    <property type="protein sequence ID" value="THG20163.1"/>
    <property type="molecule type" value="Genomic_DNA"/>
</dbReference>
<evidence type="ECO:0000256" key="1">
    <source>
        <dbReference type="ARBA" id="ARBA00010515"/>
    </source>
</evidence>
<name>A0A4S4ETE6_CAMSN</name>
<dbReference type="PROSITE" id="PS01174">
    <property type="entry name" value="LIPASE_GDXG_SER"/>
    <property type="match status" value="1"/>
</dbReference>
<dbReference type="SMR" id="A0A4S4ETE6"/>
<organism evidence="4 5">
    <name type="scientific">Camellia sinensis var. sinensis</name>
    <name type="common">China tea</name>
    <dbReference type="NCBI Taxonomy" id="542762"/>
    <lineage>
        <taxon>Eukaryota</taxon>
        <taxon>Viridiplantae</taxon>
        <taxon>Streptophyta</taxon>
        <taxon>Embryophyta</taxon>
        <taxon>Tracheophyta</taxon>
        <taxon>Spermatophyta</taxon>
        <taxon>Magnoliopsida</taxon>
        <taxon>eudicotyledons</taxon>
        <taxon>Gunneridae</taxon>
        <taxon>Pentapetalae</taxon>
        <taxon>asterids</taxon>
        <taxon>Ericales</taxon>
        <taxon>Theaceae</taxon>
        <taxon>Camellia</taxon>
    </lineage>
</organism>
<proteinExistence type="inferred from homology"/>
<dbReference type="InterPro" id="IPR033140">
    <property type="entry name" value="Lipase_GDXG_put_SER_AS"/>
</dbReference>
<evidence type="ECO:0000256" key="2">
    <source>
        <dbReference type="PROSITE-ProRule" id="PRU10038"/>
    </source>
</evidence>
<dbReference type="InterPro" id="IPR050466">
    <property type="entry name" value="Carboxylest/Gibb_receptor"/>
</dbReference>
<protein>
    <recommendedName>
        <fullName evidence="3">Alpha/beta hydrolase fold-3 domain-containing protein</fullName>
    </recommendedName>
</protein>
<feature type="domain" description="Alpha/beta hydrolase fold-3" evidence="3">
    <location>
        <begin position="77"/>
        <end position="295"/>
    </location>
</feature>
<dbReference type="PANTHER" id="PTHR23024">
    <property type="entry name" value="ARYLACETAMIDE DEACETYLASE"/>
    <property type="match status" value="1"/>
</dbReference>
<dbReference type="Pfam" id="PF07859">
    <property type="entry name" value="Abhydrolase_3"/>
    <property type="match status" value="1"/>
</dbReference>
<comment type="similarity">
    <text evidence="1">Belongs to the 'GDXG' lipolytic enzyme family.</text>
</comment>
<dbReference type="PANTHER" id="PTHR23024:SF467">
    <property type="entry name" value="CARBOXYLESTERASE 12-RELATED"/>
    <property type="match status" value="1"/>
</dbReference>
<accession>A0A4S4ETE6</accession>
<evidence type="ECO:0000313" key="4">
    <source>
        <dbReference type="EMBL" id="THG20163.1"/>
    </source>
</evidence>
<comment type="caution">
    <text evidence="4">The sequence shown here is derived from an EMBL/GenBank/DDBJ whole genome shotgun (WGS) entry which is preliminary data.</text>
</comment>
<dbReference type="AlphaFoldDB" id="A0A4S4ETE6"/>
<dbReference type="SUPFAM" id="SSF53474">
    <property type="entry name" value="alpha/beta-Hydrolases"/>
    <property type="match status" value="1"/>
</dbReference>
<evidence type="ECO:0000259" key="3">
    <source>
        <dbReference type="Pfam" id="PF07859"/>
    </source>
</evidence>
<dbReference type="Proteomes" id="UP000306102">
    <property type="component" value="Unassembled WGS sequence"/>
</dbReference>
<evidence type="ECO:0000313" key="5">
    <source>
        <dbReference type="Proteomes" id="UP000306102"/>
    </source>
</evidence>
<dbReference type="Gene3D" id="3.40.50.1820">
    <property type="entry name" value="alpha/beta hydrolase"/>
    <property type="match status" value="1"/>
</dbReference>
<sequence length="321" mass="35376">MASNAAEEVVSDFTLLGFRVYRDGRVERLMGTDIVPPSTNPETGVQSKDVVIDPETGLSARLYIPKTPNPDHKLPLLVYFHGGGFCIESAFSPTYQTYLNSLAAKANAVVVSVDFRRAPEHPLPIPYDDSWAAVKWVASHSTTSGGDVWLKDYVDFDRVFFSGDSSGGNIAHNMSIRVGLEGLDGMKLVGTVLVHPYFGGKDPIGAECNNIFGKELSHKLWLFVYPSSSGHDDPLFNPVLDPKFSSLGCKKVLVCVAEQDMLKDRGWYYKEELEKSGWGGVVEVMEAVGENHVFHLFNPTCDQAVAMLERVAYFMNEEGKA</sequence>
<dbReference type="InterPro" id="IPR013094">
    <property type="entry name" value="AB_hydrolase_3"/>
</dbReference>
<dbReference type="GO" id="GO:0016787">
    <property type="term" value="F:hydrolase activity"/>
    <property type="evidence" value="ECO:0007669"/>
    <property type="project" value="InterPro"/>
</dbReference>
<dbReference type="STRING" id="542762.A0A4S4ETE6"/>
<keyword evidence="5" id="KW-1185">Reference proteome</keyword>